<dbReference type="KEGG" id="muc:MuYL_1178"/>
<dbReference type="EMBL" id="CP022743">
    <property type="protein sequence ID" value="ASU33078.1"/>
    <property type="molecule type" value="Genomic_DNA"/>
</dbReference>
<accession>A0A223NTV8</accession>
<evidence type="ECO:0000256" key="1">
    <source>
        <dbReference type="SAM" id="Phobius"/>
    </source>
</evidence>
<name>A0A223NTV8_9SPHI</name>
<dbReference type="AlphaFoldDB" id="A0A223NTV8"/>
<evidence type="ECO:0000256" key="2">
    <source>
        <dbReference type="SAM" id="SignalP"/>
    </source>
</evidence>
<keyword evidence="4" id="KW-1185">Reference proteome</keyword>
<sequence length="292" mass="32091">MKRLYKYFITLAAFALAFTSYNAFAQAAPKGDLSVAISYFVNNNTVPSLLVRVKTKVDGRFQPVAGITLNLFLDKDSAGTAIGSVTTNRKGEASIFIPVSVKKEWASSVKHTFLATFKGDKKFEEAKADLTVSRAKILLTTADKSITATVLEMKDTAWVPVKGVELKIAVKRLTGDLPVNETPTFTTDSLGQASADFKRDSLHAGKSGNITLIAKVEDNDQYGNLTVEKTVPWGAKFIPVNTFNERTLYATRDKAPVWLQLIAYSILAGVWIILIFLVFNLFKIRKIGGQLE</sequence>
<keyword evidence="1" id="KW-0472">Membrane</keyword>
<proteinExistence type="predicted"/>
<protein>
    <submittedName>
        <fullName evidence="3">Uncharacterized protein</fullName>
    </submittedName>
</protein>
<keyword evidence="1" id="KW-1133">Transmembrane helix</keyword>
<gene>
    <name evidence="3" type="ORF">MuYL_1178</name>
</gene>
<dbReference type="RefSeq" id="WP_094569586.1">
    <property type="nucleotide sequence ID" value="NZ_CP022743.1"/>
</dbReference>
<keyword evidence="2" id="KW-0732">Signal</keyword>
<keyword evidence="1" id="KW-0812">Transmembrane</keyword>
<feature type="chain" id="PRO_5012556085" evidence="2">
    <location>
        <begin position="26"/>
        <end position="292"/>
    </location>
</feature>
<evidence type="ECO:0000313" key="3">
    <source>
        <dbReference type="EMBL" id="ASU33078.1"/>
    </source>
</evidence>
<evidence type="ECO:0000313" key="4">
    <source>
        <dbReference type="Proteomes" id="UP000215002"/>
    </source>
</evidence>
<reference evidence="3 4" key="1">
    <citation type="submission" date="2017-08" db="EMBL/GenBank/DDBJ databases">
        <title>Complete genome sequence of Mucilaginibacter sp. strain BJC16-A31.</title>
        <authorList>
            <consortium name="Henan University of Science and Technology"/>
            <person name="You X."/>
        </authorList>
    </citation>
    <scope>NUCLEOTIDE SEQUENCE [LARGE SCALE GENOMIC DNA]</scope>
    <source>
        <strain evidence="3 4">BJC16-A31</strain>
    </source>
</reference>
<dbReference type="Proteomes" id="UP000215002">
    <property type="component" value="Chromosome"/>
</dbReference>
<feature type="signal peptide" evidence="2">
    <location>
        <begin position="1"/>
        <end position="25"/>
    </location>
</feature>
<feature type="transmembrane region" description="Helical" evidence="1">
    <location>
        <begin position="257"/>
        <end position="282"/>
    </location>
</feature>
<dbReference type="OrthoDB" id="670926at2"/>
<organism evidence="3 4">
    <name type="scientific">Mucilaginibacter xinganensis</name>
    <dbReference type="NCBI Taxonomy" id="1234841"/>
    <lineage>
        <taxon>Bacteria</taxon>
        <taxon>Pseudomonadati</taxon>
        <taxon>Bacteroidota</taxon>
        <taxon>Sphingobacteriia</taxon>
        <taxon>Sphingobacteriales</taxon>
        <taxon>Sphingobacteriaceae</taxon>
        <taxon>Mucilaginibacter</taxon>
    </lineage>
</organism>